<dbReference type="Gene3D" id="3.40.50.150">
    <property type="entry name" value="Vaccinia Virus protein VP39"/>
    <property type="match status" value="1"/>
</dbReference>
<keyword evidence="3" id="KW-0489">Methyltransferase</keyword>
<evidence type="ECO:0000313" key="3">
    <source>
        <dbReference type="EMBL" id="SHI77598.1"/>
    </source>
</evidence>
<dbReference type="GO" id="GO:0032259">
    <property type="term" value="P:methylation"/>
    <property type="evidence" value="ECO:0007669"/>
    <property type="project" value="UniProtKB-KW"/>
</dbReference>
<name>A0A1M6DX52_9BACT</name>
<dbReference type="Proteomes" id="UP000184510">
    <property type="component" value="Unassembled WGS sequence"/>
</dbReference>
<dbReference type="InterPro" id="IPR053173">
    <property type="entry name" value="SAM-binding_MTase"/>
</dbReference>
<dbReference type="GO" id="GO:0008168">
    <property type="term" value="F:methyltransferase activity"/>
    <property type="evidence" value="ECO:0007669"/>
    <property type="project" value="UniProtKB-KW"/>
</dbReference>
<accession>A0A1M6DX52</accession>
<evidence type="ECO:0000259" key="2">
    <source>
        <dbReference type="Pfam" id="PF21320"/>
    </source>
</evidence>
<dbReference type="InterPro" id="IPR036388">
    <property type="entry name" value="WH-like_DNA-bd_sf"/>
</dbReference>
<feature type="domain" description="S-adenosylmethionine-dependent methyltransferase Rv2258c-like winged HTH" evidence="2">
    <location>
        <begin position="25"/>
        <end position="93"/>
    </location>
</feature>
<dbReference type="Pfam" id="PF13847">
    <property type="entry name" value="Methyltransf_31"/>
    <property type="match status" value="1"/>
</dbReference>
<dbReference type="STRING" id="1123071.SAMN02745181_0855"/>
<dbReference type="PANTHER" id="PTHR45128:SF2">
    <property type="entry name" value="METHYLTRANSFERASE DOMAIN-CONTAINING PROTEIN"/>
    <property type="match status" value="1"/>
</dbReference>
<evidence type="ECO:0000259" key="1">
    <source>
        <dbReference type="Pfam" id="PF13847"/>
    </source>
</evidence>
<keyword evidence="3" id="KW-0808">Transferase</keyword>
<dbReference type="Gene3D" id="1.10.10.10">
    <property type="entry name" value="Winged helix-like DNA-binding domain superfamily/Winged helix DNA-binding domain"/>
    <property type="match status" value="1"/>
</dbReference>
<dbReference type="RefSeq" id="WP_143158232.1">
    <property type="nucleotide sequence ID" value="NZ_FQYR01000002.1"/>
</dbReference>
<gene>
    <name evidence="3" type="ORF">SAMN02745181_0855</name>
</gene>
<protein>
    <submittedName>
        <fullName evidence="3">Methyltransferase domain-containing protein</fullName>
    </submittedName>
</protein>
<keyword evidence="4" id="KW-1185">Reference proteome</keyword>
<dbReference type="OrthoDB" id="9802097at2"/>
<reference evidence="3 4" key="1">
    <citation type="submission" date="2016-11" db="EMBL/GenBank/DDBJ databases">
        <authorList>
            <person name="Jaros S."/>
            <person name="Januszkiewicz K."/>
            <person name="Wedrychowicz H."/>
        </authorList>
    </citation>
    <scope>NUCLEOTIDE SEQUENCE [LARGE SCALE GENOMIC DNA]</scope>
    <source>
        <strain evidence="3 4">DSM 18772</strain>
    </source>
</reference>
<dbReference type="Pfam" id="PF21320">
    <property type="entry name" value="WHD_Rv2258c"/>
    <property type="match status" value="1"/>
</dbReference>
<feature type="domain" description="Methyltransferase" evidence="1">
    <location>
        <begin position="169"/>
        <end position="290"/>
    </location>
</feature>
<dbReference type="InterPro" id="IPR025714">
    <property type="entry name" value="Methyltranfer_dom"/>
</dbReference>
<dbReference type="SUPFAM" id="SSF46785">
    <property type="entry name" value="Winged helix' DNA-binding domain"/>
    <property type="match status" value="1"/>
</dbReference>
<dbReference type="EMBL" id="FQYR01000002">
    <property type="protein sequence ID" value="SHI77598.1"/>
    <property type="molecule type" value="Genomic_DNA"/>
</dbReference>
<organism evidence="3 4">
    <name type="scientific">Rubritalea squalenifaciens DSM 18772</name>
    <dbReference type="NCBI Taxonomy" id="1123071"/>
    <lineage>
        <taxon>Bacteria</taxon>
        <taxon>Pseudomonadati</taxon>
        <taxon>Verrucomicrobiota</taxon>
        <taxon>Verrucomicrobiia</taxon>
        <taxon>Verrucomicrobiales</taxon>
        <taxon>Rubritaleaceae</taxon>
        <taxon>Rubritalea</taxon>
    </lineage>
</organism>
<dbReference type="PANTHER" id="PTHR45128">
    <property type="entry name" value="METHYLTRANSFERASE TYPE 11"/>
    <property type="match status" value="1"/>
</dbReference>
<dbReference type="CDD" id="cd02440">
    <property type="entry name" value="AdoMet_MTases"/>
    <property type="match status" value="1"/>
</dbReference>
<dbReference type="SUPFAM" id="SSF53335">
    <property type="entry name" value="S-adenosyl-L-methionine-dependent methyltransferases"/>
    <property type="match status" value="1"/>
</dbReference>
<dbReference type="InterPro" id="IPR036390">
    <property type="entry name" value="WH_DNA-bd_sf"/>
</dbReference>
<dbReference type="InParanoid" id="A0A1M6DX52"/>
<dbReference type="AlphaFoldDB" id="A0A1M6DX52"/>
<evidence type="ECO:0000313" key="4">
    <source>
        <dbReference type="Proteomes" id="UP000184510"/>
    </source>
</evidence>
<proteinExistence type="predicted"/>
<dbReference type="InterPro" id="IPR029063">
    <property type="entry name" value="SAM-dependent_MTases_sf"/>
</dbReference>
<sequence length="349" mass="38169">MNEDKLHQLVGQFLQDLGGAFSVPLVQIGEKLGLYKSIEKMGPCTSAELATATGLDERYLREWLSAQAASGYVSYDAASHKFSLSDEQAFLLSNTDSPFYLAPAFGAAAAFQHNEPIIRDAFKTGEGIPWGDQTQCLSCAVAQFFRPGYQNHLVQEWLPAVEGMAEKLEKGARVADIGCGHGITTILMAKAFPNSEFIGLDYHEPSILCAREHAAEHKLHNLHFEIACAKDSHGKFDLITIFDCLHDMGDPAGAMKHLKKSLNEEGACMIVEPMAGDSLEENINPVSRLYFCASTMVCVPTSLSQEVGAALGAQAGEKKLREVVVDKAGYKHFRRITETPFNMVLEARP</sequence>
<dbReference type="InterPro" id="IPR048711">
    <property type="entry name" value="WHD_Rv2258c"/>
</dbReference>